<evidence type="ECO:0000256" key="4">
    <source>
        <dbReference type="SAM" id="MobiDB-lite"/>
    </source>
</evidence>
<dbReference type="PANTHER" id="PTHR42887:SF2">
    <property type="entry name" value="OS12G0638800 PROTEIN"/>
    <property type="match status" value="1"/>
</dbReference>
<keyword evidence="2" id="KW-0285">Flavoprotein</keyword>
<evidence type="ECO:0000256" key="1">
    <source>
        <dbReference type="ARBA" id="ARBA00001974"/>
    </source>
</evidence>
<feature type="region of interest" description="Disordered" evidence="4">
    <location>
        <begin position="1"/>
        <end position="24"/>
    </location>
</feature>
<name>A0A4D9D1I2_9STRA</name>
<evidence type="ECO:0000259" key="5">
    <source>
        <dbReference type="Pfam" id="PF03486"/>
    </source>
</evidence>
<dbReference type="EMBL" id="SDOX01000019">
    <property type="protein sequence ID" value="TFJ84217.1"/>
    <property type="molecule type" value="Genomic_DNA"/>
</dbReference>
<protein>
    <recommendedName>
        <fullName evidence="9">FAD-dependent oxidoreductase 2 FAD binding domain-containing protein</fullName>
    </recommendedName>
</protein>
<dbReference type="Proteomes" id="UP000355283">
    <property type="component" value="Unassembled WGS sequence"/>
</dbReference>
<dbReference type="Pfam" id="PF22780">
    <property type="entry name" value="HI0933_like_1st"/>
    <property type="match status" value="1"/>
</dbReference>
<dbReference type="PRINTS" id="PR00368">
    <property type="entry name" value="FADPNR"/>
</dbReference>
<dbReference type="Gene3D" id="3.50.50.60">
    <property type="entry name" value="FAD/NAD(P)-binding domain"/>
    <property type="match status" value="1"/>
</dbReference>
<accession>A0A4D9D1I2</accession>
<dbReference type="PANTHER" id="PTHR42887">
    <property type="entry name" value="OS12G0638800 PROTEIN"/>
    <property type="match status" value="1"/>
</dbReference>
<dbReference type="Gene3D" id="2.40.30.10">
    <property type="entry name" value="Translation factors"/>
    <property type="match status" value="1"/>
</dbReference>
<gene>
    <name evidence="7" type="ORF">NSK_004208</name>
</gene>
<reference evidence="7 8" key="1">
    <citation type="submission" date="2019-01" db="EMBL/GenBank/DDBJ databases">
        <title>Nuclear Genome Assembly of the Microalgal Biofuel strain Nannochloropsis salina CCMP1776.</title>
        <authorList>
            <person name="Hovde B."/>
        </authorList>
    </citation>
    <scope>NUCLEOTIDE SEQUENCE [LARGE SCALE GENOMIC DNA]</scope>
    <source>
        <strain evidence="7 8">CCMP1776</strain>
    </source>
</reference>
<dbReference type="InterPro" id="IPR023166">
    <property type="entry name" value="BaiN-like_dom_sf"/>
</dbReference>
<feature type="domain" description="RsdA/BaiN/AoA(So)-like insert" evidence="6">
    <location>
        <begin position="367"/>
        <end position="449"/>
    </location>
</feature>
<dbReference type="Pfam" id="PF03486">
    <property type="entry name" value="HI0933_like"/>
    <property type="match status" value="1"/>
</dbReference>
<comment type="caution">
    <text evidence="7">The sequence shown here is derived from an EMBL/GenBank/DDBJ whole genome shotgun (WGS) entry which is preliminary data.</text>
</comment>
<dbReference type="SUPFAM" id="SSF160996">
    <property type="entry name" value="HI0933 insert domain-like"/>
    <property type="match status" value="1"/>
</dbReference>
<comment type="cofactor">
    <cofactor evidence="1">
        <name>FAD</name>
        <dbReference type="ChEBI" id="CHEBI:57692"/>
    </cofactor>
</comment>
<dbReference type="InterPro" id="IPR057661">
    <property type="entry name" value="RsdA/BaiN/AoA(So)_Rossmann"/>
</dbReference>
<dbReference type="AlphaFoldDB" id="A0A4D9D1I2"/>
<dbReference type="InterPro" id="IPR055178">
    <property type="entry name" value="RsdA/BaiN/AoA(So)-like_dom"/>
</dbReference>
<dbReference type="Gene3D" id="1.10.8.260">
    <property type="entry name" value="HI0933 insert domain-like"/>
    <property type="match status" value="1"/>
</dbReference>
<dbReference type="SUPFAM" id="SSF51905">
    <property type="entry name" value="FAD/NAD(P)-binding domain"/>
    <property type="match status" value="1"/>
</dbReference>
<evidence type="ECO:0000313" key="7">
    <source>
        <dbReference type="EMBL" id="TFJ84217.1"/>
    </source>
</evidence>
<dbReference type="OrthoDB" id="9930022at2759"/>
<evidence type="ECO:0008006" key="9">
    <source>
        <dbReference type="Google" id="ProtNLM"/>
    </source>
</evidence>
<dbReference type="InterPro" id="IPR036188">
    <property type="entry name" value="FAD/NAD-bd_sf"/>
</dbReference>
<evidence type="ECO:0000256" key="2">
    <source>
        <dbReference type="ARBA" id="ARBA00022630"/>
    </source>
</evidence>
<dbReference type="InterPro" id="IPR004792">
    <property type="entry name" value="BaiN-like"/>
</dbReference>
<evidence type="ECO:0000313" key="8">
    <source>
        <dbReference type="Proteomes" id="UP000355283"/>
    </source>
</evidence>
<feature type="compositionally biased region" description="Basic and acidic residues" evidence="4">
    <location>
        <begin position="592"/>
        <end position="609"/>
    </location>
</feature>
<sequence>MTQRPLAFGVPSRHPSLPFPSGSVNPQRRLLRFATKLEDGSKEKIDTLPHRPRIIVVGGGPAGFMAAIEAGECLMRHQHQRPQTPQTPSPTCQVLLLEGSHQLLHKVRISGGGRCNVMHDASKAVVELVAAYPRGERELLGPLTSVFGPAQALTWFESRGVRLKTEADGRMFPTTDSSEAIVACLRDGARAARVEVRVDWKVVDIQVQPVEGTWAVGDRDEIQSNGKGGRSVLVVTAVGTRGPTRTLTCDALLLATGSSRHGHALARSMGHSIVEPVPSLFTLELADRRTRTPSPLQGLEGISLPCVEVTLTGGAPGPGARNEDPKGKDRQWKAWLKQAGIRGMGKGAVMESSSSNVLSSTPTTLSPLAQRGPLVITHTGLSGPAILRLSAFAARLLALLDYQASFRIDWLPEFAYPDVLQRLQRAQTANARKHVGTYCPLLTTTAAGETIGEPRLPRRLWARLVGDALEVGKEGGREGGKEGGKERGPTWGSLSPKSLAALADTLKGSVYVSRGKSINKEEFTTAGGVALKEVDFKTFGSKRVEGLYFAGEILDVDGVTGGFNFMNCWSGGYIAGRSLAQRIIASDEDGYEGGREGQEGDRDTRGLGL</sequence>
<feature type="domain" description="RsdA/BaiN/AoA(So)-like Rossmann fold-like" evidence="5">
    <location>
        <begin position="53"/>
        <end position="577"/>
    </location>
</feature>
<feature type="region of interest" description="Disordered" evidence="4">
    <location>
        <begin position="589"/>
        <end position="609"/>
    </location>
</feature>
<organism evidence="7 8">
    <name type="scientific">Nannochloropsis salina CCMP1776</name>
    <dbReference type="NCBI Taxonomy" id="1027361"/>
    <lineage>
        <taxon>Eukaryota</taxon>
        <taxon>Sar</taxon>
        <taxon>Stramenopiles</taxon>
        <taxon>Ochrophyta</taxon>
        <taxon>Eustigmatophyceae</taxon>
        <taxon>Eustigmatales</taxon>
        <taxon>Monodopsidaceae</taxon>
        <taxon>Microchloropsis</taxon>
        <taxon>Microchloropsis salina</taxon>
    </lineage>
</organism>
<keyword evidence="3" id="KW-0274">FAD</keyword>
<evidence type="ECO:0000259" key="6">
    <source>
        <dbReference type="Pfam" id="PF22780"/>
    </source>
</evidence>
<keyword evidence="8" id="KW-1185">Reference proteome</keyword>
<evidence type="ECO:0000256" key="3">
    <source>
        <dbReference type="ARBA" id="ARBA00022827"/>
    </source>
</evidence>
<proteinExistence type="predicted"/>